<accession>A0AAE1J052</accession>
<comment type="caution">
    <text evidence="3">The sequence shown here is derived from an EMBL/GenBank/DDBJ whole genome shotgun (WGS) entry which is preliminary data.</text>
</comment>
<evidence type="ECO:0000256" key="1">
    <source>
        <dbReference type="SAM" id="Phobius"/>
    </source>
</evidence>
<dbReference type="AlphaFoldDB" id="A0AAE1J052"/>
<dbReference type="Gene3D" id="2.120.10.30">
    <property type="entry name" value="TolB, C-terminal domain"/>
    <property type="match status" value="1"/>
</dbReference>
<keyword evidence="2" id="KW-0732">Signal</keyword>
<dbReference type="PANTHER" id="PTHR13833:SF71">
    <property type="entry name" value="NHL DOMAIN-CONTAINING PROTEIN"/>
    <property type="match status" value="1"/>
</dbReference>
<evidence type="ECO:0000256" key="2">
    <source>
        <dbReference type="SAM" id="SignalP"/>
    </source>
</evidence>
<dbReference type="PANTHER" id="PTHR13833">
    <property type="match status" value="1"/>
</dbReference>
<organism evidence="3 4">
    <name type="scientific">Acacia crassicarpa</name>
    <name type="common">northern wattle</name>
    <dbReference type="NCBI Taxonomy" id="499986"/>
    <lineage>
        <taxon>Eukaryota</taxon>
        <taxon>Viridiplantae</taxon>
        <taxon>Streptophyta</taxon>
        <taxon>Embryophyta</taxon>
        <taxon>Tracheophyta</taxon>
        <taxon>Spermatophyta</taxon>
        <taxon>Magnoliopsida</taxon>
        <taxon>eudicotyledons</taxon>
        <taxon>Gunneridae</taxon>
        <taxon>Pentapetalae</taxon>
        <taxon>rosids</taxon>
        <taxon>fabids</taxon>
        <taxon>Fabales</taxon>
        <taxon>Fabaceae</taxon>
        <taxon>Caesalpinioideae</taxon>
        <taxon>mimosoid clade</taxon>
        <taxon>Acacieae</taxon>
        <taxon>Acacia</taxon>
    </lineage>
</organism>
<sequence>MASSSAFLTVHLCLLFCIVSVHVSAKIVLEDGYTVTTIVNGHKLNIYPHSVLQLPGSSDLLILDDDNSTFYTVQFPTSQDSVVKRLSGSRVGYSDGDVDSAKFRHPKSFTADLNGNVYVADRSNHVIRKISRSGVTTIAGGFSRKEGNKDGPAQNATFSNDFELAFVPSKCLLLVSDHGNKLVRQINLKKEDCTPPHQSGLGDVPAWTLGLGFGLFFLGVIYFVAVRPWINSREGSQTILIVATWKRCLINLGKMVVTHCFVIKSEAASSNISSLVSLLKKLWSLILSHLFLMFRVNRVVASSPRPCNDEQRPLIDLDSYSCVVKEPSKYDDQLRDLIGAENREKDNDVAFAETQKDIVLLPESSVCSYGLVKRR</sequence>
<dbReference type="EMBL" id="JAWXYG010000010">
    <property type="protein sequence ID" value="KAK4261291.1"/>
    <property type="molecule type" value="Genomic_DNA"/>
</dbReference>
<dbReference type="Proteomes" id="UP001293593">
    <property type="component" value="Unassembled WGS sequence"/>
</dbReference>
<keyword evidence="1" id="KW-0812">Transmembrane</keyword>
<keyword evidence="1" id="KW-1133">Transmembrane helix</keyword>
<evidence type="ECO:0000313" key="4">
    <source>
        <dbReference type="Proteomes" id="UP001293593"/>
    </source>
</evidence>
<keyword evidence="1" id="KW-0472">Membrane</keyword>
<proteinExistence type="predicted"/>
<reference evidence="3" key="1">
    <citation type="submission" date="2023-10" db="EMBL/GenBank/DDBJ databases">
        <title>Chromosome-level genome of the transformable northern wattle, Acacia crassicarpa.</title>
        <authorList>
            <person name="Massaro I."/>
            <person name="Sinha N.R."/>
            <person name="Poethig S."/>
            <person name="Leichty A.R."/>
        </authorList>
    </citation>
    <scope>NUCLEOTIDE SEQUENCE</scope>
    <source>
        <strain evidence="3">Acra3RX</strain>
        <tissue evidence="3">Leaf</tissue>
    </source>
</reference>
<dbReference type="SUPFAM" id="SSF101898">
    <property type="entry name" value="NHL repeat"/>
    <property type="match status" value="1"/>
</dbReference>
<feature type="transmembrane region" description="Helical" evidence="1">
    <location>
        <begin position="204"/>
        <end position="225"/>
    </location>
</feature>
<evidence type="ECO:0008006" key="5">
    <source>
        <dbReference type="Google" id="ProtNLM"/>
    </source>
</evidence>
<feature type="chain" id="PRO_5042031538" description="NHL repeat-containing protein" evidence="2">
    <location>
        <begin position="26"/>
        <end position="375"/>
    </location>
</feature>
<feature type="signal peptide" evidence="2">
    <location>
        <begin position="1"/>
        <end position="25"/>
    </location>
</feature>
<dbReference type="InterPro" id="IPR011042">
    <property type="entry name" value="6-blade_b-propeller_TolB-like"/>
</dbReference>
<evidence type="ECO:0000313" key="3">
    <source>
        <dbReference type="EMBL" id="KAK4261291.1"/>
    </source>
</evidence>
<protein>
    <recommendedName>
        <fullName evidence="5">NHL repeat-containing protein</fullName>
    </recommendedName>
</protein>
<gene>
    <name evidence="3" type="ORF">QN277_004311</name>
</gene>
<keyword evidence="4" id="KW-1185">Reference proteome</keyword>
<name>A0AAE1J052_9FABA</name>